<evidence type="ECO:0000313" key="2">
    <source>
        <dbReference type="Proteomes" id="UP000245720"/>
    </source>
</evidence>
<organism evidence="1 2">
    <name type="scientific">Ruminococcus flavefaciens</name>
    <dbReference type="NCBI Taxonomy" id="1265"/>
    <lineage>
        <taxon>Bacteria</taxon>
        <taxon>Bacillati</taxon>
        <taxon>Bacillota</taxon>
        <taxon>Clostridia</taxon>
        <taxon>Eubacteriales</taxon>
        <taxon>Oscillospiraceae</taxon>
        <taxon>Ruminococcus</taxon>
    </lineage>
</organism>
<dbReference type="SUPFAM" id="SSF49785">
    <property type="entry name" value="Galactose-binding domain-like"/>
    <property type="match status" value="1"/>
</dbReference>
<dbReference type="RefSeq" id="WP_109726721.1">
    <property type="nucleotide sequence ID" value="NZ_QGDI01000007.1"/>
</dbReference>
<comment type="caution">
    <text evidence="1">The sequence shown here is derived from an EMBL/GenBank/DDBJ whole genome shotgun (WGS) entry which is preliminary data.</text>
</comment>
<dbReference type="InterPro" id="IPR008979">
    <property type="entry name" value="Galactose-bd-like_sf"/>
</dbReference>
<dbReference type="Proteomes" id="UP000245720">
    <property type="component" value="Unassembled WGS sequence"/>
</dbReference>
<reference evidence="1 2" key="1">
    <citation type="submission" date="2018-05" db="EMBL/GenBank/DDBJ databases">
        <title>The Hungate 1000. A catalogue of reference genomes from the rumen microbiome.</title>
        <authorList>
            <person name="Kelly W."/>
        </authorList>
    </citation>
    <scope>NUCLEOTIDE SEQUENCE [LARGE SCALE GENOMIC DNA]</scope>
    <source>
        <strain evidence="1 2">SAb67</strain>
    </source>
</reference>
<proteinExistence type="predicted"/>
<gene>
    <name evidence="1" type="ORF">IE37_01953</name>
</gene>
<protein>
    <submittedName>
        <fullName evidence="1">Uncharacterized protein</fullName>
    </submittedName>
</protein>
<accession>A0A315XY94</accession>
<name>A0A315XY94_RUMFL</name>
<dbReference type="AlphaFoldDB" id="A0A315XY94"/>
<dbReference type="OrthoDB" id="9818781at2"/>
<evidence type="ECO:0000313" key="1">
    <source>
        <dbReference type="EMBL" id="PWJ12263.1"/>
    </source>
</evidence>
<dbReference type="Gene3D" id="2.60.120.260">
    <property type="entry name" value="Galactose-binding domain-like"/>
    <property type="match status" value="1"/>
</dbReference>
<sequence length="622" mass="73366">MGNYVIPEKKKEGEDIRQTCLRELVNDIFGVLSVSIEKSDINTEIVLGRKKDFTDCSFKVTYRVRYEDLFNLTFTHKQCKFKYVGKQKKGYTFNRDIAVNNAVAFFKKKGVDIDYIFHSQAEQYLFSKLLYKYISMLIGVLFEDFDCLGSARNNLFKKKYDEVFRKIRKEVKSNDIIDLIYNVANISDIEQVIDERYDITECKIAYLIDTSNFQDGFSGLKNEVICNMKDYDSAIASNIVMNKAGMKYQIFPFKKNSRFSVEKDTHILSLRIWENICREIYCPRYFWYITKNTGYDSNSEEETYLYDYRFNRSKAEILGAAIRALEKKYFYDKRARYLQWMNSLNAVLERVYTENYDLYFSIDKAQKSKKDRYNNLKSFLKDNTIDGLDPKIIYIYLVSVAIDNLCEKLNFFNHEEMKKYISKDDKAYKQHCKYLKEICDSKNLETAINKYTAFYNDNKSVIYAFAQKVEISKISCDETLLSTEYNPYLFLKNSLQRYYKCLCNTQQEPFIYFDIGSSSIESSDDNNKGILYFENGKNYRIEFEACGCSDDPFSFIIINKKTDGTLVSVFDKSDIILTSDMQKYTFEFCYNGSDDDMCFLTFGYGTFLRGFKLQNFSIFEIQ</sequence>
<dbReference type="EMBL" id="QGDI01000007">
    <property type="protein sequence ID" value="PWJ12263.1"/>
    <property type="molecule type" value="Genomic_DNA"/>
</dbReference>